<dbReference type="EMBL" id="VSSQ01031190">
    <property type="protein sequence ID" value="MPM81984.1"/>
    <property type="molecule type" value="Genomic_DNA"/>
</dbReference>
<sequence>MYFGVGYVGFQLHVQSVFTVSAGVDVNVEEVSACLHTDDVHAGKITFYSLAEAAPILAAILCPRRLGNGQRTRKCLIISSVGGRHVLSPDISLQTNDVFFHQRIGIIGNGVVSVHFLQGCVSTDSGGRYLRILLILIEVHVCTGSHNGIVPGFGCG</sequence>
<evidence type="ECO:0000313" key="1">
    <source>
        <dbReference type="EMBL" id="MPM81984.1"/>
    </source>
</evidence>
<comment type="caution">
    <text evidence="1">The sequence shown here is derived from an EMBL/GenBank/DDBJ whole genome shotgun (WGS) entry which is preliminary data.</text>
</comment>
<accession>A0A645CYF3</accession>
<protein>
    <submittedName>
        <fullName evidence="1">Uncharacterized protein</fullName>
    </submittedName>
</protein>
<reference evidence="1" key="1">
    <citation type="submission" date="2019-08" db="EMBL/GenBank/DDBJ databases">
        <authorList>
            <person name="Kucharzyk K."/>
            <person name="Murdoch R.W."/>
            <person name="Higgins S."/>
            <person name="Loffler F."/>
        </authorList>
    </citation>
    <scope>NUCLEOTIDE SEQUENCE</scope>
</reference>
<name>A0A645CYF3_9ZZZZ</name>
<proteinExistence type="predicted"/>
<gene>
    <name evidence="1" type="ORF">SDC9_129042</name>
</gene>
<dbReference type="AlphaFoldDB" id="A0A645CYF3"/>
<organism evidence="1">
    <name type="scientific">bioreactor metagenome</name>
    <dbReference type="NCBI Taxonomy" id="1076179"/>
    <lineage>
        <taxon>unclassified sequences</taxon>
        <taxon>metagenomes</taxon>
        <taxon>ecological metagenomes</taxon>
    </lineage>
</organism>